<dbReference type="AlphaFoldDB" id="A0A0L8FLY5"/>
<dbReference type="EMBL" id="KQ429407">
    <property type="protein sequence ID" value="KOF65430.1"/>
    <property type="molecule type" value="Genomic_DNA"/>
</dbReference>
<sequence>MYAQNNCGLNTYTLNRSTHLIIIKPFIKTSACGQDCSSGRGDTCHCPAPLT</sequence>
<organism evidence="1">
    <name type="scientific">Octopus bimaculoides</name>
    <name type="common">California two-spotted octopus</name>
    <dbReference type="NCBI Taxonomy" id="37653"/>
    <lineage>
        <taxon>Eukaryota</taxon>
        <taxon>Metazoa</taxon>
        <taxon>Spiralia</taxon>
        <taxon>Lophotrochozoa</taxon>
        <taxon>Mollusca</taxon>
        <taxon>Cephalopoda</taxon>
        <taxon>Coleoidea</taxon>
        <taxon>Octopodiformes</taxon>
        <taxon>Octopoda</taxon>
        <taxon>Incirrata</taxon>
        <taxon>Octopodidae</taxon>
        <taxon>Octopus</taxon>
    </lineage>
</organism>
<reference evidence="1" key="1">
    <citation type="submission" date="2015-07" db="EMBL/GenBank/DDBJ databases">
        <title>MeaNS - Measles Nucleotide Surveillance Program.</title>
        <authorList>
            <person name="Tran T."/>
            <person name="Druce J."/>
        </authorList>
    </citation>
    <scope>NUCLEOTIDE SEQUENCE</scope>
    <source>
        <strain evidence="1">UCB-OBI-ISO-001</strain>
        <tissue evidence="1">Gonad</tissue>
    </source>
</reference>
<gene>
    <name evidence="1" type="ORF">OCBIM_22015539mg</name>
</gene>
<name>A0A0L8FLY5_OCTBM</name>
<accession>A0A0L8FLY5</accession>
<proteinExistence type="predicted"/>
<protein>
    <submittedName>
        <fullName evidence="1">Uncharacterized protein</fullName>
    </submittedName>
</protein>
<evidence type="ECO:0000313" key="1">
    <source>
        <dbReference type="EMBL" id="KOF65430.1"/>
    </source>
</evidence>